<dbReference type="AlphaFoldDB" id="A0A163C418"/>
<evidence type="ECO:0000256" key="1">
    <source>
        <dbReference type="ARBA" id="ARBA00004123"/>
    </source>
</evidence>
<keyword evidence="9" id="KW-1185">Reference proteome</keyword>
<keyword evidence="5" id="KW-0539">Nucleus</keyword>
<evidence type="ECO:0000313" key="9">
    <source>
        <dbReference type="Proteomes" id="UP000076837"/>
    </source>
</evidence>
<protein>
    <submittedName>
        <fullName evidence="8">DNA binding</fullName>
    </submittedName>
</protein>
<dbReference type="GO" id="GO:0031261">
    <property type="term" value="C:DNA replication preinitiation complex"/>
    <property type="evidence" value="ECO:0007669"/>
    <property type="project" value="TreeGrafter"/>
</dbReference>
<keyword evidence="3" id="KW-0235">DNA replication</keyword>
<dbReference type="InterPro" id="IPR045667">
    <property type="entry name" value="ORC3_N"/>
</dbReference>
<comment type="similarity">
    <text evidence="2">Belongs to the ORC3 family.</text>
</comment>
<keyword evidence="4" id="KW-0238">DNA-binding</keyword>
<sequence>MEHQRCYVYRPPEIEERATKRQRTKNAQFQPQLQERLQIYRELWDQQELRIQNTLEEADSATQQDIVDFVSASGSLPDEPKSAIPTGLVVAGPSIASHGPYFERLGRKIRSDTDSAYILLTSGECPNLKTLLKNLIKKATSRVVDDDEDELDQPSKPSRHGPKLLNYDLGHIQEWRRKNQVSSIVVTIQDSEAFDAGLLVDLVDLLHSWLDRLPFVLLVGIATSADSFEDRLSGQSLRFLEGQRFDVTQSDDIIEKLFSATVGSLDNRLFIGPQLCRRMLDRQRDHVQNVQDFCDGLRYAYMSHFYASYASIFLANSLKFQQLQTDAMEAVRNLPSFRRHVETRLEQGSFGPQTVRRLLESDHELFEDVKHYTTLAQQELSDLNHAAQILFSIREALQMTPKIRASSIWIRAASSDLLESPLLRETLLVLKKTPSDKFASVLSALEQLSGLKKIPIKKTHNGNVEVMEVNSIREEFDNLLGQQETSTPLRTQHDVRSDSLRTTVVAQKVLLSKHKAALSKQDQAYSDLVTRLHDELGSFFETALIDPQTLLFSEIFTYDLKSPHLEVFQPKPRFAIERAMACPHDYLGCDCCGAADGKESLLSAAQPATAIVYQLYLESGALINVSDLWSAFKAIAGEDDDDDDDDSKTMAPFQRALAELKYLGLLRPTKKKTDHVAKVMWKGL</sequence>
<evidence type="ECO:0000256" key="5">
    <source>
        <dbReference type="ARBA" id="ARBA00023242"/>
    </source>
</evidence>
<gene>
    <name evidence="8" type="ORF">ST47_g6677</name>
</gene>
<reference evidence="8 9" key="1">
    <citation type="journal article" date="2016" name="Sci. Rep.">
        <title>Draft genome sequencing and secretome analysis of fungal phytopathogen Ascochyta rabiei provides insight into the necrotrophic effector repertoire.</title>
        <authorList>
            <person name="Verma S."/>
            <person name="Gazara R.K."/>
            <person name="Nizam S."/>
            <person name="Parween S."/>
            <person name="Chattopadhyay D."/>
            <person name="Verma P.K."/>
        </authorList>
    </citation>
    <scope>NUCLEOTIDE SEQUENCE [LARGE SCALE GENOMIC DNA]</scope>
    <source>
        <strain evidence="8 9">ArDII</strain>
    </source>
</reference>
<dbReference type="PANTHER" id="PTHR12748:SF0">
    <property type="entry name" value="ORIGIN RECOGNITION COMPLEX SUBUNIT 3"/>
    <property type="match status" value="1"/>
</dbReference>
<dbReference type="InterPro" id="IPR040855">
    <property type="entry name" value="ORC_WH_C"/>
</dbReference>
<organism evidence="8 9">
    <name type="scientific">Didymella rabiei</name>
    <name type="common">Chickpea ascochyta blight fungus</name>
    <name type="synonym">Mycosphaerella rabiei</name>
    <dbReference type="NCBI Taxonomy" id="5454"/>
    <lineage>
        <taxon>Eukaryota</taxon>
        <taxon>Fungi</taxon>
        <taxon>Dikarya</taxon>
        <taxon>Ascomycota</taxon>
        <taxon>Pezizomycotina</taxon>
        <taxon>Dothideomycetes</taxon>
        <taxon>Pleosporomycetidae</taxon>
        <taxon>Pleosporales</taxon>
        <taxon>Pleosporineae</taxon>
        <taxon>Didymellaceae</taxon>
        <taxon>Ascochyta</taxon>
    </lineage>
</organism>
<dbReference type="PANTHER" id="PTHR12748">
    <property type="entry name" value="ORIGIN RECOGNITION COMPLEX SUBUNIT 3"/>
    <property type="match status" value="1"/>
</dbReference>
<accession>A0A163C418</accession>
<dbReference type="GO" id="GO:0005656">
    <property type="term" value="C:nuclear pre-replicative complex"/>
    <property type="evidence" value="ECO:0007669"/>
    <property type="project" value="TreeGrafter"/>
</dbReference>
<feature type="domain" description="Origin recognition complex subunit 3 winged helix C-terminal" evidence="7">
    <location>
        <begin position="573"/>
        <end position="681"/>
    </location>
</feature>
<evidence type="ECO:0000256" key="4">
    <source>
        <dbReference type="ARBA" id="ARBA00023125"/>
    </source>
</evidence>
<name>A0A163C418_DIDRA</name>
<dbReference type="Proteomes" id="UP000076837">
    <property type="component" value="Unassembled WGS sequence"/>
</dbReference>
<proteinExistence type="inferred from homology"/>
<dbReference type="GO" id="GO:0003688">
    <property type="term" value="F:DNA replication origin binding"/>
    <property type="evidence" value="ECO:0007669"/>
    <property type="project" value="TreeGrafter"/>
</dbReference>
<feature type="domain" description="Origin recognition complex subunit 3 N-terminal" evidence="6">
    <location>
        <begin position="4"/>
        <end position="313"/>
    </location>
</feature>
<dbReference type="STRING" id="5454.A0A163C418"/>
<dbReference type="OrthoDB" id="10265211at2759"/>
<comment type="caution">
    <text evidence="8">The sequence shown here is derived from an EMBL/GenBank/DDBJ whole genome shotgun (WGS) entry which is preliminary data.</text>
</comment>
<dbReference type="CDD" id="cd20704">
    <property type="entry name" value="Orc3"/>
    <property type="match status" value="1"/>
</dbReference>
<dbReference type="EMBL" id="JYNV01000223">
    <property type="protein sequence ID" value="KZM22191.1"/>
    <property type="molecule type" value="Genomic_DNA"/>
</dbReference>
<dbReference type="GO" id="GO:0005664">
    <property type="term" value="C:nuclear origin of replication recognition complex"/>
    <property type="evidence" value="ECO:0007669"/>
    <property type="project" value="InterPro"/>
</dbReference>
<evidence type="ECO:0000313" key="8">
    <source>
        <dbReference type="EMBL" id="KZM22191.1"/>
    </source>
</evidence>
<dbReference type="Pfam" id="PF07034">
    <property type="entry name" value="ORC3_N"/>
    <property type="match status" value="1"/>
</dbReference>
<evidence type="ECO:0000259" key="6">
    <source>
        <dbReference type="Pfam" id="PF07034"/>
    </source>
</evidence>
<evidence type="ECO:0000259" key="7">
    <source>
        <dbReference type="Pfam" id="PF18137"/>
    </source>
</evidence>
<dbReference type="Pfam" id="PF18137">
    <property type="entry name" value="WHD_ORC"/>
    <property type="match status" value="1"/>
</dbReference>
<evidence type="ECO:0000256" key="3">
    <source>
        <dbReference type="ARBA" id="ARBA00022705"/>
    </source>
</evidence>
<comment type="subcellular location">
    <subcellularLocation>
        <location evidence="1">Nucleus</location>
    </subcellularLocation>
</comment>
<dbReference type="InterPro" id="IPR020795">
    <property type="entry name" value="ORC3"/>
</dbReference>
<evidence type="ECO:0000256" key="2">
    <source>
        <dbReference type="ARBA" id="ARBA00010977"/>
    </source>
</evidence>
<dbReference type="GO" id="GO:0006270">
    <property type="term" value="P:DNA replication initiation"/>
    <property type="evidence" value="ECO:0007669"/>
    <property type="project" value="TreeGrafter"/>
</dbReference>